<dbReference type="PANTHER" id="PTHR43343">
    <property type="entry name" value="PEPTIDASE S12"/>
    <property type="match status" value="1"/>
</dbReference>
<dbReference type="InterPro" id="IPR009003">
    <property type="entry name" value="Peptidase_S1_PA"/>
</dbReference>
<organism evidence="8 9">
    <name type="scientific">Paenibacillus taihuensis</name>
    <dbReference type="NCBI Taxonomy" id="1156355"/>
    <lineage>
        <taxon>Bacteria</taxon>
        <taxon>Bacillati</taxon>
        <taxon>Bacillota</taxon>
        <taxon>Bacilli</taxon>
        <taxon>Bacillales</taxon>
        <taxon>Paenibacillaceae</taxon>
        <taxon>Paenibacillus</taxon>
    </lineage>
</organism>
<comment type="similarity">
    <text evidence="1">Belongs to the peptidase S1C family.</text>
</comment>
<dbReference type="InterPro" id="IPR036034">
    <property type="entry name" value="PDZ_sf"/>
</dbReference>
<feature type="compositionally biased region" description="Polar residues" evidence="5">
    <location>
        <begin position="39"/>
        <end position="51"/>
    </location>
</feature>
<protein>
    <submittedName>
        <fullName evidence="8">S1-C subfamily serine protease</fullName>
    </submittedName>
</protein>
<dbReference type="AlphaFoldDB" id="A0A3D9Q179"/>
<dbReference type="Proteomes" id="UP000256304">
    <property type="component" value="Unassembled WGS sequence"/>
</dbReference>
<dbReference type="Pfam" id="PF13180">
    <property type="entry name" value="PDZ_2"/>
    <property type="match status" value="1"/>
</dbReference>
<dbReference type="Gene3D" id="2.30.42.10">
    <property type="match status" value="1"/>
</dbReference>
<dbReference type="SMART" id="SM00228">
    <property type="entry name" value="PDZ"/>
    <property type="match status" value="1"/>
</dbReference>
<evidence type="ECO:0000256" key="6">
    <source>
        <dbReference type="SAM" id="Phobius"/>
    </source>
</evidence>
<feature type="compositionally biased region" description="Basic and acidic residues" evidence="5">
    <location>
        <begin position="1"/>
        <end position="10"/>
    </location>
</feature>
<keyword evidence="9" id="KW-1185">Reference proteome</keyword>
<dbReference type="SUPFAM" id="SSF50494">
    <property type="entry name" value="Trypsin-like serine proteases"/>
    <property type="match status" value="1"/>
</dbReference>
<dbReference type="InterPro" id="IPR001478">
    <property type="entry name" value="PDZ"/>
</dbReference>
<keyword evidence="6" id="KW-0812">Transmembrane</keyword>
<dbReference type="Gene3D" id="2.40.10.10">
    <property type="entry name" value="Trypsin-like serine proteases"/>
    <property type="match status" value="2"/>
</dbReference>
<dbReference type="InterPro" id="IPR001940">
    <property type="entry name" value="Peptidase_S1C"/>
</dbReference>
<feature type="compositionally biased region" description="Low complexity" evidence="5">
    <location>
        <begin position="237"/>
        <end position="248"/>
    </location>
</feature>
<dbReference type="PANTHER" id="PTHR43343:SF3">
    <property type="entry name" value="PROTEASE DO-LIKE 8, CHLOROPLASTIC"/>
    <property type="match status" value="1"/>
</dbReference>
<name>A0A3D9Q179_9BACL</name>
<gene>
    <name evidence="8" type="ORF">A8990_16314</name>
</gene>
<dbReference type="EMBL" id="QTTN01000063">
    <property type="protein sequence ID" value="REE56342.1"/>
    <property type="molecule type" value="Genomic_DNA"/>
</dbReference>
<dbReference type="GO" id="GO:0006508">
    <property type="term" value="P:proteolysis"/>
    <property type="evidence" value="ECO:0007669"/>
    <property type="project" value="UniProtKB-KW"/>
</dbReference>
<evidence type="ECO:0000313" key="8">
    <source>
        <dbReference type="EMBL" id="REE56342.1"/>
    </source>
</evidence>
<feature type="region of interest" description="Disordered" evidence="5">
    <location>
        <begin position="1"/>
        <end position="87"/>
    </location>
</feature>
<feature type="domain" description="PDZ" evidence="7">
    <location>
        <begin position="442"/>
        <end position="518"/>
    </location>
</feature>
<evidence type="ECO:0000256" key="2">
    <source>
        <dbReference type="ARBA" id="ARBA00022670"/>
    </source>
</evidence>
<dbReference type="InterPro" id="IPR051201">
    <property type="entry name" value="Chloro_Bact_Ser_Proteases"/>
</dbReference>
<keyword evidence="4" id="KW-0720">Serine protease</keyword>
<evidence type="ECO:0000313" key="9">
    <source>
        <dbReference type="Proteomes" id="UP000256304"/>
    </source>
</evidence>
<dbReference type="OrthoDB" id="9758917at2"/>
<sequence length="537" mass="57543">MDDQNKKNGYDDFFQNRSNEENRDQDHSYKEHEVKPEQAASSQDSEKTSYYYSYGPFKSGDNAAEPHNGAQADPYAADKHDGAHGSVEVTPPAQVRAFAPSQSASRTGWQVKEPSRSSFKSMFAAFLAGVVVVGSLMFVSDKQNWFTSDQTTASQGTVDQAKTAVSGAGDNGSVSTAADVVRPNNIAQLFEKASPAVVKIETFTKQRVSSNQGNGGMDDFFSQFFGDDFGGNGQGQDNGSNGNQSQGSTELTPEGIGTGFFFDANGYILTNQHVVGDADEIQVTVQGHNKPLVAKKLGTSYSLDLAVLKVEGTNFPTLPIGSSDKINIGDWVVAIGNPYGFDHTVTVGVLSSKERPISIPDEQGTREYEHLLQTDASINPGNSGGPLLNMAGEVIGINTAVSSQAQGIGFAIPTSTITEVLQNLKDNKEIPKKPAPFIGANLAEITDDIMKELGLTSKDGSIVSSVLYKSPAYMADLRQYDVITGLNGKSYNNREDLIAAIQKKAVGDTVTLNIVRNGEKMDLKVTVGNKNDFAQQQ</sequence>
<keyword evidence="2 8" id="KW-0645">Protease</keyword>
<dbReference type="PROSITE" id="PS50106">
    <property type="entry name" value="PDZ"/>
    <property type="match status" value="1"/>
</dbReference>
<proteinExistence type="inferred from homology"/>
<dbReference type="GO" id="GO:0004252">
    <property type="term" value="F:serine-type endopeptidase activity"/>
    <property type="evidence" value="ECO:0007669"/>
    <property type="project" value="InterPro"/>
</dbReference>
<evidence type="ECO:0000256" key="1">
    <source>
        <dbReference type="ARBA" id="ARBA00010541"/>
    </source>
</evidence>
<dbReference type="RefSeq" id="WP_116192637.1">
    <property type="nucleotide sequence ID" value="NZ_QTTN01000063.1"/>
</dbReference>
<dbReference type="InterPro" id="IPR043504">
    <property type="entry name" value="Peptidase_S1_PA_chymotrypsin"/>
</dbReference>
<evidence type="ECO:0000256" key="4">
    <source>
        <dbReference type="ARBA" id="ARBA00022825"/>
    </source>
</evidence>
<feature type="compositionally biased region" description="Basic and acidic residues" evidence="5">
    <location>
        <begin position="18"/>
        <end position="36"/>
    </location>
</feature>
<dbReference type="PRINTS" id="PR00834">
    <property type="entry name" value="PROTEASES2C"/>
</dbReference>
<feature type="region of interest" description="Disordered" evidence="5">
    <location>
        <begin position="231"/>
        <end position="250"/>
    </location>
</feature>
<dbReference type="Pfam" id="PF13365">
    <property type="entry name" value="Trypsin_2"/>
    <property type="match status" value="1"/>
</dbReference>
<keyword evidence="6" id="KW-0472">Membrane</keyword>
<dbReference type="SUPFAM" id="SSF50156">
    <property type="entry name" value="PDZ domain-like"/>
    <property type="match status" value="1"/>
</dbReference>
<keyword evidence="3" id="KW-0378">Hydrolase</keyword>
<keyword evidence="6" id="KW-1133">Transmembrane helix</keyword>
<feature type="transmembrane region" description="Helical" evidence="6">
    <location>
        <begin position="122"/>
        <end position="140"/>
    </location>
</feature>
<reference evidence="8 9" key="1">
    <citation type="submission" date="2018-08" db="EMBL/GenBank/DDBJ databases">
        <title>Genomic Encyclopedia of Type Strains, Phase III (KMG-III): the genomes of soil and plant-associated and newly described type strains.</title>
        <authorList>
            <person name="Whitman W."/>
        </authorList>
    </citation>
    <scope>NUCLEOTIDE SEQUENCE [LARGE SCALE GENOMIC DNA]</scope>
    <source>
        <strain evidence="8 9">CGMCC 1.10966</strain>
    </source>
</reference>
<accession>A0A3D9Q179</accession>
<evidence type="ECO:0000259" key="7">
    <source>
        <dbReference type="PROSITE" id="PS50106"/>
    </source>
</evidence>
<evidence type="ECO:0000256" key="5">
    <source>
        <dbReference type="SAM" id="MobiDB-lite"/>
    </source>
</evidence>
<evidence type="ECO:0000256" key="3">
    <source>
        <dbReference type="ARBA" id="ARBA00022801"/>
    </source>
</evidence>
<comment type="caution">
    <text evidence="8">The sequence shown here is derived from an EMBL/GenBank/DDBJ whole genome shotgun (WGS) entry which is preliminary data.</text>
</comment>